<name>A0AAV1P3C7_SCOSC</name>
<organism evidence="6 7">
    <name type="scientific">Scomber scombrus</name>
    <name type="common">Atlantic mackerel</name>
    <name type="synonym">Scomber vernalis</name>
    <dbReference type="NCBI Taxonomy" id="13677"/>
    <lineage>
        <taxon>Eukaryota</taxon>
        <taxon>Metazoa</taxon>
        <taxon>Chordata</taxon>
        <taxon>Craniata</taxon>
        <taxon>Vertebrata</taxon>
        <taxon>Euteleostomi</taxon>
        <taxon>Actinopterygii</taxon>
        <taxon>Neopterygii</taxon>
        <taxon>Teleostei</taxon>
        <taxon>Neoteleostei</taxon>
        <taxon>Acanthomorphata</taxon>
        <taxon>Pelagiaria</taxon>
        <taxon>Scombriformes</taxon>
        <taxon>Scombridae</taxon>
        <taxon>Scomber</taxon>
    </lineage>
</organism>
<evidence type="ECO:0000313" key="6">
    <source>
        <dbReference type="EMBL" id="CAK6966366.1"/>
    </source>
</evidence>
<evidence type="ECO:0000256" key="1">
    <source>
        <dbReference type="ARBA" id="ARBA00004613"/>
    </source>
</evidence>
<comment type="subcellular location">
    <subcellularLocation>
        <location evidence="1">Secreted</location>
    </subcellularLocation>
</comment>
<dbReference type="Proteomes" id="UP001314229">
    <property type="component" value="Unassembled WGS sequence"/>
</dbReference>
<dbReference type="EMBL" id="CAWUFR010000093">
    <property type="protein sequence ID" value="CAK6966366.1"/>
    <property type="molecule type" value="Genomic_DNA"/>
</dbReference>
<evidence type="ECO:0000256" key="3">
    <source>
        <dbReference type="ARBA" id="ARBA00022525"/>
    </source>
</evidence>
<dbReference type="GO" id="GO:0005576">
    <property type="term" value="C:extracellular region"/>
    <property type="evidence" value="ECO:0007669"/>
    <property type="project" value="UniProtKB-SubCell"/>
</dbReference>
<keyword evidence="3" id="KW-0964">Secreted</keyword>
<dbReference type="InterPro" id="IPR029034">
    <property type="entry name" value="Cystine-knot_cytokine"/>
</dbReference>
<dbReference type="AlphaFoldDB" id="A0AAV1P3C7"/>
<keyword evidence="7" id="KW-1185">Reference proteome</keyword>
<comment type="similarity">
    <text evidence="2">Belongs to the IL-17 family.</text>
</comment>
<keyword evidence="4 5" id="KW-0732">Signal</keyword>
<accession>A0AAV1P3C7</accession>
<dbReference type="Pfam" id="PF06083">
    <property type="entry name" value="IL17"/>
    <property type="match status" value="1"/>
</dbReference>
<dbReference type="Gene3D" id="2.10.90.10">
    <property type="entry name" value="Cystine-knot cytokines"/>
    <property type="match status" value="1"/>
</dbReference>
<sequence>MDVKQIIYIWLFFVPVWACKMCYNEDQLREVAERKLSRHYLQHPTVSRVTAPPGCPLEQFKKDPLVPHNDRSLSPWRYVLQTDMDYYPSTYAEADCLCSGCIVFKKEKPFETYDYNSVPVVQSKLFLKKESCGNNTYHLKPVSRNVKVQNMQYKISKKNDVLMLPIWMEFNGFLKTIQIFLALKYYKCAGLHVSQQKFWKAARRTAAVTQMKMKQQSQKTSAGQVSGIERVYMISSL</sequence>
<proteinExistence type="inferred from homology"/>
<protein>
    <submittedName>
        <fullName evidence="6">Interleukin-17C</fullName>
    </submittedName>
</protein>
<evidence type="ECO:0000256" key="4">
    <source>
        <dbReference type="ARBA" id="ARBA00022729"/>
    </source>
</evidence>
<gene>
    <name evidence="6" type="ORF">FSCOSCO3_A011069</name>
</gene>
<dbReference type="SUPFAM" id="SSF57501">
    <property type="entry name" value="Cystine-knot cytokines"/>
    <property type="match status" value="1"/>
</dbReference>
<dbReference type="GO" id="GO:0005125">
    <property type="term" value="F:cytokine activity"/>
    <property type="evidence" value="ECO:0007669"/>
    <property type="project" value="InterPro"/>
</dbReference>
<evidence type="ECO:0000313" key="7">
    <source>
        <dbReference type="Proteomes" id="UP001314229"/>
    </source>
</evidence>
<reference evidence="6 7" key="1">
    <citation type="submission" date="2024-01" db="EMBL/GenBank/DDBJ databases">
        <authorList>
            <person name="Alioto T."/>
            <person name="Alioto T."/>
            <person name="Gomez Garrido J."/>
        </authorList>
    </citation>
    <scope>NUCLEOTIDE SEQUENCE [LARGE SCALE GENOMIC DNA]</scope>
</reference>
<dbReference type="InterPro" id="IPR010345">
    <property type="entry name" value="IL-17_fam"/>
</dbReference>
<feature type="chain" id="PRO_5043852820" evidence="5">
    <location>
        <begin position="19"/>
        <end position="237"/>
    </location>
</feature>
<feature type="signal peptide" evidence="5">
    <location>
        <begin position="1"/>
        <end position="18"/>
    </location>
</feature>
<evidence type="ECO:0000256" key="5">
    <source>
        <dbReference type="SAM" id="SignalP"/>
    </source>
</evidence>
<evidence type="ECO:0000256" key="2">
    <source>
        <dbReference type="ARBA" id="ARBA00007236"/>
    </source>
</evidence>
<comment type="caution">
    <text evidence="6">The sequence shown here is derived from an EMBL/GenBank/DDBJ whole genome shotgun (WGS) entry which is preliminary data.</text>
</comment>